<evidence type="ECO:0000256" key="1">
    <source>
        <dbReference type="SAM" id="Coils"/>
    </source>
</evidence>
<organism evidence="3 4">
    <name type="scientific">Blepharisma stoltei</name>
    <dbReference type="NCBI Taxonomy" id="1481888"/>
    <lineage>
        <taxon>Eukaryota</taxon>
        <taxon>Sar</taxon>
        <taxon>Alveolata</taxon>
        <taxon>Ciliophora</taxon>
        <taxon>Postciliodesmatophora</taxon>
        <taxon>Heterotrichea</taxon>
        <taxon>Heterotrichida</taxon>
        <taxon>Blepharismidae</taxon>
        <taxon>Blepharisma</taxon>
    </lineage>
</organism>
<dbReference type="EMBL" id="CAJZBQ010000028">
    <property type="protein sequence ID" value="CAG9321446.1"/>
    <property type="molecule type" value="Genomic_DNA"/>
</dbReference>
<feature type="region of interest" description="Disordered" evidence="2">
    <location>
        <begin position="1"/>
        <end position="135"/>
    </location>
</feature>
<evidence type="ECO:0000256" key="2">
    <source>
        <dbReference type="SAM" id="MobiDB-lite"/>
    </source>
</evidence>
<keyword evidence="4" id="KW-1185">Reference proteome</keyword>
<evidence type="ECO:0000313" key="3">
    <source>
        <dbReference type="EMBL" id="CAG9321446.1"/>
    </source>
</evidence>
<keyword evidence="1" id="KW-0175">Coiled coil</keyword>
<gene>
    <name evidence="3" type="ORF">BSTOLATCC_MIC28728</name>
</gene>
<name>A0AAU9J7W9_9CILI</name>
<comment type="caution">
    <text evidence="3">The sequence shown here is derived from an EMBL/GenBank/DDBJ whole genome shotgun (WGS) entry which is preliminary data.</text>
</comment>
<feature type="compositionally biased region" description="Polar residues" evidence="2">
    <location>
        <begin position="1"/>
        <end position="19"/>
    </location>
</feature>
<feature type="coiled-coil region" evidence="1">
    <location>
        <begin position="466"/>
        <end position="503"/>
    </location>
</feature>
<reference evidence="3" key="1">
    <citation type="submission" date="2021-09" db="EMBL/GenBank/DDBJ databases">
        <authorList>
            <consortium name="AG Swart"/>
            <person name="Singh M."/>
            <person name="Singh A."/>
            <person name="Seah K."/>
            <person name="Emmerich C."/>
        </authorList>
    </citation>
    <scope>NUCLEOTIDE SEQUENCE</scope>
    <source>
        <strain evidence="3">ATCC30299</strain>
    </source>
</reference>
<dbReference type="Proteomes" id="UP001162131">
    <property type="component" value="Unassembled WGS sequence"/>
</dbReference>
<feature type="compositionally biased region" description="Basic and acidic residues" evidence="2">
    <location>
        <begin position="80"/>
        <end position="102"/>
    </location>
</feature>
<accession>A0AAU9J7W9</accession>
<dbReference type="AlphaFoldDB" id="A0AAU9J7W9"/>
<evidence type="ECO:0000313" key="4">
    <source>
        <dbReference type="Proteomes" id="UP001162131"/>
    </source>
</evidence>
<proteinExistence type="predicted"/>
<protein>
    <submittedName>
        <fullName evidence="3">Uncharacterized protein</fullName>
    </submittedName>
</protein>
<feature type="coiled-coil region" evidence="1">
    <location>
        <begin position="321"/>
        <end position="410"/>
    </location>
</feature>
<sequence>MERQGYQSSVQFTNAQRQAPSYDPKILESYSSYSFSKQEPPQNLNSQRQDPRGTFQNFQTSSRPAELSQDQRASYWSESKVPEQVRSDPRRTETSYRNEAKVQETYAPGLRTLINDPKQPDTKKRPTTATTKTANKTKTQISLEDEYIHNLQQQIYFLELELKLLKEKEKDEKSMFPLDGMETGPLNESIFALKAKYKKLQADLEARLTVLGRENRDLATRHLSLQMSLEKAIEDYKEAEGVYRENIQYFNQETEKYRKQLNGETLSRDDIMKRLAEITKEKELAKTWANELKLKFDKQDLTIKKTMEKLEAMESYKNYVVEEKNKQIIDLQKQIAILQEKIDQDTTITSLRVQLEEITKKINEVAIERDEYLNKSRGLEYAKDLIEKSCAQLLAEKKQLAVQIVELKNDMEKEKVYQETQLNKKLREIDSKDMRIAIKQIEDSRKEAVYSMEQFKSKYAENVALIEETNKLKEEFIKEKNKYETLIEEHRKHEENVKKFDAEFHETSYNFKQLLERNSQLEVDKRRSGDDSKKLFSENSELRAQVFYLSKKLEMNDQLKNIDLDELKSLSKTNVQINGAIGQLLTVWDGIEHFQKTQP</sequence>
<feature type="compositionally biased region" description="Polar residues" evidence="2">
    <location>
        <begin position="29"/>
        <end position="77"/>
    </location>
</feature>